<dbReference type="PROSITE" id="PS50297">
    <property type="entry name" value="ANK_REP_REGION"/>
    <property type="match status" value="8"/>
</dbReference>
<dbReference type="OrthoDB" id="20872at2759"/>
<gene>
    <name evidence="3" type="ORF">OCBIM_22025439mg</name>
</gene>
<feature type="domain" description="SOCS box" evidence="2">
    <location>
        <begin position="397"/>
        <end position="439"/>
    </location>
</feature>
<accession>A0A0L8H0I0</accession>
<feature type="repeat" description="ANK" evidence="1">
    <location>
        <begin position="104"/>
        <end position="136"/>
    </location>
</feature>
<dbReference type="Gene3D" id="1.10.750.20">
    <property type="entry name" value="SOCS box"/>
    <property type="match status" value="1"/>
</dbReference>
<dbReference type="CDD" id="cd03716">
    <property type="entry name" value="SOCS_ASB_like"/>
    <property type="match status" value="1"/>
</dbReference>
<dbReference type="SUPFAM" id="SSF48403">
    <property type="entry name" value="Ankyrin repeat"/>
    <property type="match status" value="1"/>
</dbReference>
<dbReference type="Pfam" id="PF12796">
    <property type="entry name" value="Ank_2"/>
    <property type="match status" value="2"/>
</dbReference>
<feature type="repeat" description="ANK" evidence="1">
    <location>
        <begin position="273"/>
        <end position="305"/>
    </location>
</feature>
<dbReference type="InterPro" id="IPR036770">
    <property type="entry name" value="Ankyrin_rpt-contain_sf"/>
</dbReference>
<feature type="repeat" description="ANK" evidence="1">
    <location>
        <begin position="306"/>
        <end position="338"/>
    </location>
</feature>
<feature type="repeat" description="ANK" evidence="1">
    <location>
        <begin position="339"/>
        <end position="371"/>
    </location>
</feature>
<dbReference type="PANTHER" id="PTHR44207">
    <property type="entry name" value="SURFACE ANTIGEN BSPA-LIKE-RELATED"/>
    <property type="match status" value="1"/>
</dbReference>
<dbReference type="PANTHER" id="PTHR44207:SF2">
    <property type="entry name" value="REPEAT PROTEIN, PUTATIVE-RELATED"/>
    <property type="match status" value="1"/>
</dbReference>
<dbReference type="AlphaFoldDB" id="A0A0L8H0I0"/>
<sequence length="439" mass="49569">MIVINNYNNYKLRENKKNVCESYIIPASMFGKKTRLKGILVCSSNRLKKENGAKSNLMKMLPCSYTKGGEFGQRELLEAISYDDVDKVRRYIKEKNVCPCFVLEGYSPICVASERGNIDVLNMLIEANCDLAQPDFTDHIWFRRPIHIAAAKGHLNYVQALLKVGVDVDCRDGDEKTALHWASTHGHVQIAEYLIRMGASVNIAQMDRFTPLHAATCLGHLDICELLIRYGAKVDMVDRDGWAPIHTSTCYGYIKVVEMLIRVSADINRTTNDNETALHIAASCGHLHIVKLLVSCGIDVEGQTLHGFTAFHLAVYHNRYEVAKYLITENVKLNTANNAGHSPLYTATLRADSKMIKLLVHSGYNVNSESWLRLKNPPFRVSPHEEVMLWLLELVGNPKSLTDICALTIRQQLGRRLDKVNDLNLPTQLKELISFDFLR</sequence>
<dbReference type="Pfam" id="PF07525">
    <property type="entry name" value="SOCS_box"/>
    <property type="match status" value="1"/>
</dbReference>
<evidence type="ECO:0000313" key="3">
    <source>
        <dbReference type="EMBL" id="KOF82320.1"/>
    </source>
</evidence>
<dbReference type="InterPro" id="IPR002110">
    <property type="entry name" value="Ankyrin_rpt"/>
</dbReference>
<keyword evidence="1" id="KW-0040">ANK repeat</keyword>
<dbReference type="Gene3D" id="1.25.40.20">
    <property type="entry name" value="Ankyrin repeat-containing domain"/>
    <property type="match status" value="3"/>
</dbReference>
<dbReference type="SMART" id="SM00248">
    <property type="entry name" value="ANK"/>
    <property type="match status" value="8"/>
</dbReference>
<protein>
    <recommendedName>
        <fullName evidence="2">SOCS box domain-containing protein</fullName>
    </recommendedName>
</protein>
<dbReference type="SMART" id="SM00969">
    <property type="entry name" value="SOCS_box"/>
    <property type="match status" value="1"/>
</dbReference>
<dbReference type="STRING" id="37653.A0A0L8H0I0"/>
<evidence type="ECO:0000259" key="2">
    <source>
        <dbReference type="PROSITE" id="PS50225"/>
    </source>
</evidence>
<dbReference type="PROSITE" id="PS50225">
    <property type="entry name" value="SOCS"/>
    <property type="match status" value="1"/>
</dbReference>
<dbReference type="EMBL" id="KQ419801">
    <property type="protein sequence ID" value="KOF82320.1"/>
    <property type="molecule type" value="Genomic_DNA"/>
</dbReference>
<feature type="repeat" description="ANK" evidence="1">
    <location>
        <begin position="240"/>
        <end position="272"/>
    </location>
</feature>
<feature type="repeat" description="ANK" evidence="1">
    <location>
        <begin position="145"/>
        <end position="173"/>
    </location>
</feature>
<proteinExistence type="predicted"/>
<feature type="repeat" description="ANK" evidence="1">
    <location>
        <begin position="207"/>
        <end position="239"/>
    </location>
</feature>
<evidence type="ECO:0000256" key="1">
    <source>
        <dbReference type="PROSITE-ProRule" id="PRU00023"/>
    </source>
</evidence>
<dbReference type="Pfam" id="PF00023">
    <property type="entry name" value="Ank"/>
    <property type="match status" value="2"/>
</dbReference>
<dbReference type="PROSITE" id="PS50088">
    <property type="entry name" value="ANK_REPEAT"/>
    <property type="match status" value="8"/>
</dbReference>
<organism evidence="3">
    <name type="scientific">Octopus bimaculoides</name>
    <name type="common">California two-spotted octopus</name>
    <dbReference type="NCBI Taxonomy" id="37653"/>
    <lineage>
        <taxon>Eukaryota</taxon>
        <taxon>Metazoa</taxon>
        <taxon>Spiralia</taxon>
        <taxon>Lophotrochozoa</taxon>
        <taxon>Mollusca</taxon>
        <taxon>Cephalopoda</taxon>
        <taxon>Coleoidea</taxon>
        <taxon>Octopodiformes</taxon>
        <taxon>Octopoda</taxon>
        <taxon>Incirrata</taxon>
        <taxon>Octopodidae</taxon>
        <taxon>Octopus</taxon>
    </lineage>
</organism>
<name>A0A0L8H0I0_OCTBM</name>
<dbReference type="InterPro" id="IPR001496">
    <property type="entry name" value="SOCS_box"/>
</dbReference>
<reference evidence="3" key="1">
    <citation type="submission" date="2015-07" db="EMBL/GenBank/DDBJ databases">
        <title>MeaNS - Measles Nucleotide Surveillance Program.</title>
        <authorList>
            <person name="Tran T."/>
            <person name="Druce J."/>
        </authorList>
    </citation>
    <scope>NUCLEOTIDE SEQUENCE</scope>
    <source>
        <strain evidence="3">UCB-OBI-ISO-001</strain>
        <tissue evidence="3">Gonad</tissue>
    </source>
</reference>
<feature type="repeat" description="ANK" evidence="1">
    <location>
        <begin position="174"/>
        <end position="206"/>
    </location>
</feature>